<organism evidence="2 3">
    <name type="scientific">Pseudomonas neustonica</name>
    <dbReference type="NCBI Taxonomy" id="2487346"/>
    <lineage>
        <taxon>Bacteria</taxon>
        <taxon>Pseudomonadati</taxon>
        <taxon>Pseudomonadota</taxon>
        <taxon>Gammaproteobacteria</taxon>
        <taxon>Pseudomonadales</taxon>
        <taxon>Pseudomonadaceae</taxon>
        <taxon>Pseudomonas</taxon>
    </lineage>
</organism>
<evidence type="ECO:0000256" key="1">
    <source>
        <dbReference type="SAM" id="SignalP"/>
    </source>
</evidence>
<sequence length="478" mass="53518">MPIPSAILPLALLTGLLLSQNALADRSLAQIDYALFQNPNADVQDDLRALVERGDYRAMRMLGDMLGGSSSTSKRDRLALYQRSFAQGRGEIRALGSMARMMETDTVRRVHYRPAFQQALTQFPHERDLQTLASALDVFLIYPSLFSPQEAEELLRLHERSCLLDCDLQLYRAVLAESLGDRPLADKHYRAAVMVDGRAAERYYHFLGEQQNQLFAQFALQLEPHREAMSADAVHRVGMVLDRIAEILRVDERLAERQRRAAAKAAGTELEPMPPDATAASDGLRQRALGWVDHAAARSWVPAMATRLYFMTSYPDDYSGAEAMQLIDRVAELEPSRAPSLRVEALMVTNWDTLNPQQAHQIIQQMISQGNPDGKELLGDLYNKGGLDEPDQQRALQIYQELSAQGIASAYFRQARVYASAPAFCSDPVQAYALAGVAYDMGLERARSLMRELNFDLSDDERAKAESIRADILQELTI</sequence>
<feature type="chain" id="PRO_5046720503" evidence="1">
    <location>
        <begin position="25"/>
        <end position="478"/>
    </location>
</feature>
<dbReference type="EMBL" id="RKKU01000022">
    <property type="protein sequence ID" value="ROZ82358.1"/>
    <property type="molecule type" value="Genomic_DNA"/>
</dbReference>
<gene>
    <name evidence="2" type="ORF">EF096_15085</name>
</gene>
<reference evidence="2 3" key="1">
    <citation type="submission" date="2018-11" db="EMBL/GenBank/DDBJ databases">
        <authorList>
            <person name="Jang G.I."/>
            <person name="Hwang C.Y."/>
        </authorList>
    </citation>
    <scope>NUCLEOTIDE SEQUENCE [LARGE SCALE GENOMIC DNA]</scope>
    <source>
        <strain evidence="2 3">SSM26</strain>
    </source>
</reference>
<dbReference type="InterPro" id="IPR011990">
    <property type="entry name" value="TPR-like_helical_dom_sf"/>
</dbReference>
<keyword evidence="3" id="KW-1185">Reference proteome</keyword>
<feature type="signal peptide" evidence="1">
    <location>
        <begin position="1"/>
        <end position="24"/>
    </location>
</feature>
<dbReference type="Proteomes" id="UP000275199">
    <property type="component" value="Unassembled WGS sequence"/>
</dbReference>
<dbReference type="RefSeq" id="WP_123890625.1">
    <property type="nucleotide sequence ID" value="NZ_RKKU01000022.1"/>
</dbReference>
<proteinExistence type="predicted"/>
<evidence type="ECO:0000313" key="2">
    <source>
        <dbReference type="EMBL" id="ROZ82358.1"/>
    </source>
</evidence>
<dbReference type="SUPFAM" id="SSF81901">
    <property type="entry name" value="HCP-like"/>
    <property type="match status" value="1"/>
</dbReference>
<comment type="caution">
    <text evidence="2">The sequence shown here is derived from an EMBL/GenBank/DDBJ whole genome shotgun (WGS) entry which is preliminary data.</text>
</comment>
<evidence type="ECO:0000313" key="3">
    <source>
        <dbReference type="Proteomes" id="UP000275199"/>
    </source>
</evidence>
<protein>
    <submittedName>
        <fullName evidence="2">Sel1 repeat family protein</fullName>
    </submittedName>
</protein>
<keyword evidence="1" id="KW-0732">Signal</keyword>
<name>A0ABX9XF18_9PSED</name>
<dbReference type="Gene3D" id="1.25.40.10">
    <property type="entry name" value="Tetratricopeptide repeat domain"/>
    <property type="match status" value="1"/>
</dbReference>
<accession>A0ABX9XF18</accession>